<sequence>MYLFEWGFHWSKSQKSYEEIAEEAKNQQRQPGQPVLNAPESVQESVSKSVYDNESLYAYNNTHIDVRTPNDEKRGLITLSIGSAAAILLCMLFGLIWIIIQFAVTGHAKNGEPVGAFDFTVLSFALLIPISALYIYYKYAFRYIFLEAFTARRLIIRFNRITRKVYLLRPNLIGGTRIMDWDKTQIIVEKNMTELEGTGGFVWLSWDKGDGTDLEGNPTDDIEVAFVGKPTRNASELLAFWEYIRRYMEDGPAAAPAPEKLIPKFPWPWLSLKAAWGLDTRFLRNSALWVFVLLNILMLPLILIHAFGHWLSLLLCYEPRFPRAIEEAGRASAPAET</sequence>
<evidence type="ECO:0000256" key="1">
    <source>
        <dbReference type="SAM" id="MobiDB-lite"/>
    </source>
</evidence>
<feature type="region of interest" description="Disordered" evidence="1">
    <location>
        <begin position="23"/>
        <end position="42"/>
    </location>
</feature>
<proteinExistence type="predicted"/>
<reference evidence="4 5" key="1">
    <citation type="journal article" date="2016" name="Front. Microbiol.">
        <title>Genomic Resource of Rice Seed Associated Bacteria.</title>
        <authorList>
            <person name="Midha S."/>
            <person name="Bansal K."/>
            <person name="Sharma S."/>
            <person name="Kumar N."/>
            <person name="Patil P.P."/>
            <person name="Chaudhry V."/>
            <person name="Patil P.B."/>
        </authorList>
    </citation>
    <scope>NUCLEOTIDE SEQUENCE [LARGE SCALE GENOMIC DNA]</scope>
    <source>
        <strain evidence="4 5">NS96</strain>
    </source>
</reference>
<feature type="transmembrane region" description="Helical" evidence="2">
    <location>
        <begin position="116"/>
        <end position="137"/>
    </location>
</feature>
<protein>
    <recommendedName>
        <fullName evidence="3">DUF6708 domain-containing protein</fullName>
    </recommendedName>
</protein>
<accession>A0AAJ0LGD2</accession>
<dbReference type="Pfam" id="PF20455">
    <property type="entry name" value="DUF6708"/>
    <property type="match status" value="1"/>
</dbReference>
<comment type="caution">
    <text evidence="4">The sequence shown here is derived from an EMBL/GenBank/DDBJ whole genome shotgun (WGS) entry which is preliminary data.</text>
</comment>
<feature type="transmembrane region" description="Helical" evidence="2">
    <location>
        <begin position="288"/>
        <end position="311"/>
    </location>
</feature>
<feature type="domain" description="DUF6708" evidence="3">
    <location>
        <begin position="144"/>
        <end position="330"/>
    </location>
</feature>
<name>A0AAJ0LGD2_9PSED</name>
<dbReference type="InterPro" id="IPR046554">
    <property type="entry name" value="DUF6708"/>
</dbReference>
<feature type="transmembrane region" description="Helical" evidence="2">
    <location>
        <begin position="76"/>
        <end position="104"/>
    </location>
</feature>
<dbReference type="AlphaFoldDB" id="A0AAJ0LGD2"/>
<keyword evidence="2" id="KW-0472">Membrane</keyword>
<evidence type="ECO:0000256" key="2">
    <source>
        <dbReference type="SAM" id="Phobius"/>
    </source>
</evidence>
<evidence type="ECO:0000259" key="3">
    <source>
        <dbReference type="Pfam" id="PF20455"/>
    </source>
</evidence>
<dbReference type="RefSeq" id="WP_058639904.1">
    <property type="nucleotide sequence ID" value="NZ_LDSN01000080.1"/>
</dbReference>
<evidence type="ECO:0000313" key="4">
    <source>
        <dbReference type="EMBL" id="KTT14777.1"/>
    </source>
</evidence>
<gene>
    <name evidence="4" type="ORF">NS96R_20585</name>
</gene>
<dbReference type="EMBL" id="LDSN01000080">
    <property type="protein sequence ID" value="KTT14777.1"/>
    <property type="molecule type" value="Genomic_DNA"/>
</dbReference>
<keyword evidence="2" id="KW-0812">Transmembrane</keyword>
<evidence type="ECO:0000313" key="5">
    <source>
        <dbReference type="Proteomes" id="UP000071644"/>
    </source>
</evidence>
<organism evidence="4 5">
    <name type="scientific">Pseudomonas parafulva</name>
    <dbReference type="NCBI Taxonomy" id="157782"/>
    <lineage>
        <taxon>Bacteria</taxon>
        <taxon>Pseudomonadati</taxon>
        <taxon>Pseudomonadota</taxon>
        <taxon>Gammaproteobacteria</taxon>
        <taxon>Pseudomonadales</taxon>
        <taxon>Pseudomonadaceae</taxon>
        <taxon>Pseudomonas</taxon>
    </lineage>
</organism>
<dbReference type="Proteomes" id="UP000071644">
    <property type="component" value="Unassembled WGS sequence"/>
</dbReference>
<keyword evidence="2" id="KW-1133">Transmembrane helix</keyword>